<dbReference type="Gene3D" id="3.40.50.410">
    <property type="entry name" value="von Willebrand factor, type A domain"/>
    <property type="match status" value="2"/>
</dbReference>
<dbReference type="InterPro" id="IPR006896">
    <property type="entry name" value="Sec23/24_trunk_dom"/>
</dbReference>
<dbReference type="PANTHER" id="PTHR13803:SF10">
    <property type="entry name" value="OS04G0412900 PROTEIN"/>
    <property type="match status" value="1"/>
</dbReference>
<dbReference type="SUPFAM" id="SSF53300">
    <property type="entry name" value="vWA-like"/>
    <property type="match status" value="1"/>
</dbReference>
<dbReference type="InterPro" id="IPR036174">
    <property type="entry name" value="Znf_Sec23_Sec24_sf"/>
</dbReference>
<feature type="domain" description="Sec23/Sec24 trunk" evidence="1">
    <location>
        <begin position="258"/>
        <end position="323"/>
    </location>
</feature>
<dbReference type="InterPro" id="IPR036465">
    <property type="entry name" value="vWFA_dom_sf"/>
</dbReference>
<reference evidence="2" key="1">
    <citation type="journal article" date="2018" name="DNA Res.">
        <title>Multiple hybrid de novo genome assembly of finger millet, an orphan allotetraploid crop.</title>
        <authorList>
            <person name="Hatakeyama M."/>
            <person name="Aluri S."/>
            <person name="Balachadran M.T."/>
            <person name="Sivarajan S.R."/>
            <person name="Patrignani A."/>
            <person name="Gruter S."/>
            <person name="Poveda L."/>
            <person name="Shimizu-Inatsugi R."/>
            <person name="Baeten J."/>
            <person name="Francoijs K.J."/>
            <person name="Nataraja K.N."/>
            <person name="Reddy Y.A.N."/>
            <person name="Phadnis S."/>
            <person name="Ravikumar R.L."/>
            <person name="Schlapbach R."/>
            <person name="Sreeman S.M."/>
            <person name="Shimizu K.K."/>
        </authorList>
    </citation>
    <scope>NUCLEOTIDE SEQUENCE</scope>
</reference>
<dbReference type="GO" id="GO:0008270">
    <property type="term" value="F:zinc ion binding"/>
    <property type="evidence" value="ECO:0007669"/>
    <property type="project" value="InterPro"/>
</dbReference>
<dbReference type="Gene3D" id="1.20.120.730">
    <property type="entry name" value="Sec23/Sec24 helical domain"/>
    <property type="match status" value="1"/>
</dbReference>
<dbReference type="SUPFAM" id="SSF81995">
    <property type="entry name" value="beta-sandwich domain of Sec23/24"/>
    <property type="match status" value="1"/>
</dbReference>
<dbReference type="GO" id="GO:0006886">
    <property type="term" value="P:intracellular protein transport"/>
    <property type="evidence" value="ECO:0007669"/>
    <property type="project" value="InterPro"/>
</dbReference>
<dbReference type="AlphaFoldDB" id="A0AAV5EWF8"/>
<protein>
    <recommendedName>
        <fullName evidence="1">Sec23/Sec24 trunk domain-containing protein</fullName>
    </recommendedName>
</protein>
<comment type="caution">
    <text evidence="2">The sequence shown here is derived from an EMBL/GenBank/DDBJ whole genome shotgun (WGS) entry which is preliminary data.</text>
</comment>
<evidence type="ECO:0000313" key="2">
    <source>
        <dbReference type="EMBL" id="GJN27699.1"/>
    </source>
</evidence>
<accession>A0AAV5EWF8</accession>
<evidence type="ECO:0000259" key="1">
    <source>
        <dbReference type="Pfam" id="PF04811"/>
    </source>
</evidence>
<dbReference type="PANTHER" id="PTHR13803">
    <property type="entry name" value="SEC24-RELATED PROTEIN"/>
    <property type="match status" value="1"/>
</dbReference>
<dbReference type="InterPro" id="IPR050550">
    <property type="entry name" value="SEC23_SEC24_subfamily"/>
</dbReference>
<dbReference type="GO" id="GO:0070971">
    <property type="term" value="C:endoplasmic reticulum exit site"/>
    <property type="evidence" value="ECO:0007669"/>
    <property type="project" value="TreeGrafter"/>
</dbReference>
<sequence>MAVRASLACFPTEPALHESCAMPWGVAVTPFSAVDERGTPPATGDEGHLLPRCESCFAYFSILCPLSRWSWTCAVCSAENDLSNDAAARYARDGAHDPPEMRSAFVDLLLPEEDEAAPAAAPTPVYVAAIDLSSLPPGSLFGLLTFSSKIGLYDVQGPIPVVKNVFISHDLDGGLHVDLEDVMPLCSFLAPIDSCKDSIAEALETIKPISSWEVAASTSEGQNHGLHHTRGFGVALDVLANYLSSEYGNTFELGDTDYVLQEQGTFYKNLAASAVQAGVCVDIFAITNEYVDLASLKILSVESGGSLFLYSSTDESTLPQDIYKMLSRPYAFGCVMRLRTSSQFKIANSYGHFFPDPQYMHVQHINCCDSFATYSYDFEFEKDSRFSRKSSLPILQIAFKYTVLVHDGDTSDVILASLSDVVEARLLLQEWLVTAISQYNKAYQNVASGGGAGIYNVDVNFSHCSQLQPLSRFVFSILLSPLLQVSSHPDYQTYLQCLFRFAEINNR</sequence>
<keyword evidence="3" id="KW-1185">Reference proteome</keyword>
<gene>
    <name evidence="2" type="primary">gb15742</name>
    <name evidence="2" type="ORF">PR202_gb15742</name>
</gene>
<reference evidence="2" key="2">
    <citation type="submission" date="2021-12" db="EMBL/GenBank/DDBJ databases">
        <title>Resequencing data analysis of finger millet.</title>
        <authorList>
            <person name="Hatakeyama M."/>
            <person name="Aluri S."/>
            <person name="Balachadran M.T."/>
            <person name="Sivarajan S.R."/>
            <person name="Poveda L."/>
            <person name="Shimizu-Inatsugi R."/>
            <person name="Schlapbach R."/>
            <person name="Sreeman S.M."/>
            <person name="Shimizu K.K."/>
        </authorList>
    </citation>
    <scope>NUCLEOTIDE SEQUENCE</scope>
</reference>
<dbReference type="Proteomes" id="UP001054889">
    <property type="component" value="Unassembled WGS sequence"/>
</dbReference>
<dbReference type="GO" id="GO:0000149">
    <property type="term" value="F:SNARE binding"/>
    <property type="evidence" value="ECO:0007669"/>
    <property type="project" value="TreeGrafter"/>
</dbReference>
<organism evidence="2 3">
    <name type="scientific">Eleusine coracana subsp. coracana</name>
    <dbReference type="NCBI Taxonomy" id="191504"/>
    <lineage>
        <taxon>Eukaryota</taxon>
        <taxon>Viridiplantae</taxon>
        <taxon>Streptophyta</taxon>
        <taxon>Embryophyta</taxon>
        <taxon>Tracheophyta</taxon>
        <taxon>Spermatophyta</taxon>
        <taxon>Magnoliopsida</taxon>
        <taxon>Liliopsida</taxon>
        <taxon>Poales</taxon>
        <taxon>Poaceae</taxon>
        <taxon>PACMAD clade</taxon>
        <taxon>Chloridoideae</taxon>
        <taxon>Cynodonteae</taxon>
        <taxon>Eleusininae</taxon>
        <taxon>Eleusine</taxon>
    </lineage>
</organism>
<evidence type="ECO:0000313" key="3">
    <source>
        <dbReference type="Proteomes" id="UP001054889"/>
    </source>
</evidence>
<dbReference type="Pfam" id="PF04811">
    <property type="entry name" value="Sec23_trunk"/>
    <property type="match status" value="1"/>
</dbReference>
<dbReference type="SUPFAM" id="SSF82919">
    <property type="entry name" value="Zn-finger domain of Sec23/24"/>
    <property type="match status" value="1"/>
</dbReference>
<proteinExistence type="predicted"/>
<dbReference type="GO" id="GO:0090110">
    <property type="term" value="P:COPII-coated vesicle cargo loading"/>
    <property type="evidence" value="ECO:0007669"/>
    <property type="project" value="TreeGrafter"/>
</dbReference>
<name>A0AAV5EWF8_ELECO</name>
<dbReference type="EMBL" id="BQKI01000079">
    <property type="protein sequence ID" value="GJN27699.1"/>
    <property type="molecule type" value="Genomic_DNA"/>
</dbReference>
<dbReference type="GO" id="GO:0030127">
    <property type="term" value="C:COPII vesicle coat"/>
    <property type="evidence" value="ECO:0007669"/>
    <property type="project" value="InterPro"/>
</dbReference>